<comment type="caution">
    <text evidence="3">The sequence shown here is derived from an EMBL/GenBank/DDBJ whole genome shotgun (WGS) entry which is preliminary data.</text>
</comment>
<dbReference type="PANTHER" id="PTHR33393:SF12">
    <property type="entry name" value="CAPSULE BIOSYNTHESIS PROTEIN CAPA"/>
    <property type="match status" value="1"/>
</dbReference>
<dbReference type="InterPro" id="IPR019079">
    <property type="entry name" value="Capsule_synth_CapA"/>
</dbReference>
<dbReference type="InterPro" id="IPR029052">
    <property type="entry name" value="Metallo-depent_PP-like"/>
</dbReference>
<sequence>MKILLPFLLVFIIVLSFFNAQITNPFKEDFQGKHVTNFQQEYKESQIEIGMVGDVLLHSPLYEYSSFLPSFQEVEKEMQGVDFLLANQESIPAGTSFGLSGFPNFSSPAHIVRDLKAAGVDLLSCANNHTLDQKEAGLLAAIESMKANEMPYMGAYKSLEDQQTDRIFEVKDVRLGFLNYTYGLNGHRIPEGKEYLVNIIDREQMKQDIQALEEKVDVVVMSIHWGEEYALRNNETQKELAQWLADAGVDIIFGHHPHVVQPYEKISTSKGDTHVFYSLGNFFSAQQFDSTNIGGIARLQITKRVVQDKVMIRIENPSFIGTIVSKGEPFKVSLLEEANSQKNDWVQQHVFGE</sequence>
<proteinExistence type="inferred from homology"/>
<keyword evidence="4" id="KW-1185">Reference proteome</keyword>
<dbReference type="Proteomes" id="UP000640786">
    <property type="component" value="Unassembled WGS sequence"/>
</dbReference>
<dbReference type="SUPFAM" id="SSF56300">
    <property type="entry name" value="Metallo-dependent phosphatases"/>
    <property type="match status" value="1"/>
</dbReference>
<dbReference type="EMBL" id="JACSQO010000006">
    <property type="protein sequence ID" value="MBD7944943.1"/>
    <property type="molecule type" value="Genomic_DNA"/>
</dbReference>
<organism evidence="3 4">
    <name type="scientific">Psychrobacillus faecigallinarum</name>
    <dbReference type="NCBI Taxonomy" id="2762235"/>
    <lineage>
        <taxon>Bacteria</taxon>
        <taxon>Bacillati</taxon>
        <taxon>Bacillota</taxon>
        <taxon>Bacilli</taxon>
        <taxon>Bacillales</taxon>
        <taxon>Bacillaceae</taxon>
        <taxon>Psychrobacillus</taxon>
    </lineage>
</organism>
<dbReference type="RefSeq" id="WP_144540125.1">
    <property type="nucleotide sequence ID" value="NZ_JACSQO010000006.1"/>
</dbReference>
<gene>
    <name evidence="3" type="ORF">H9650_12535</name>
</gene>
<dbReference type="CDD" id="cd07381">
    <property type="entry name" value="MPP_CapA"/>
    <property type="match status" value="1"/>
</dbReference>
<dbReference type="SMART" id="SM00854">
    <property type="entry name" value="PGA_cap"/>
    <property type="match status" value="1"/>
</dbReference>
<dbReference type="PANTHER" id="PTHR33393">
    <property type="entry name" value="POLYGLUTAMINE SYNTHESIS ACCESSORY PROTEIN RV0574C-RELATED"/>
    <property type="match status" value="1"/>
</dbReference>
<evidence type="ECO:0000313" key="4">
    <source>
        <dbReference type="Proteomes" id="UP000640786"/>
    </source>
</evidence>
<comment type="similarity">
    <text evidence="1">Belongs to the CapA family.</text>
</comment>
<protein>
    <submittedName>
        <fullName evidence="3">CapA family protein</fullName>
    </submittedName>
</protein>
<evidence type="ECO:0000256" key="1">
    <source>
        <dbReference type="ARBA" id="ARBA00005662"/>
    </source>
</evidence>
<dbReference type="InterPro" id="IPR052169">
    <property type="entry name" value="CW_Biosynth-Accessory"/>
</dbReference>
<evidence type="ECO:0000313" key="3">
    <source>
        <dbReference type="EMBL" id="MBD7944943.1"/>
    </source>
</evidence>
<feature type="domain" description="Capsule synthesis protein CapA" evidence="2">
    <location>
        <begin position="48"/>
        <end position="286"/>
    </location>
</feature>
<dbReference type="Pfam" id="PF09587">
    <property type="entry name" value="PGA_cap"/>
    <property type="match status" value="1"/>
</dbReference>
<accession>A0ABR8RAX6</accession>
<dbReference type="Gene3D" id="3.60.21.10">
    <property type="match status" value="1"/>
</dbReference>
<reference evidence="3 4" key="1">
    <citation type="submission" date="2020-08" db="EMBL/GenBank/DDBJ databases">
        <title>A Genomic Blueprint of the Chicken Gut Microbiome.</title>
        <authorList>
            <person name="Gilroy R."/>
            <person name="Ravi A."/>
            <person name="Getino M."/>
            <person name="Pursley I."/>
            <person name="Horton D.L."/>
            <person name="Alikhan N.-F."/>
            <person name="Baker D."/>
            <person name="Gharbi K."/>
            <person name="Hall N."/>
            <person name="Watson M."/>
            <person name="Adriaenssens E.M."/>
            <person name="Foster-Nyarko E."/>
            <person name="Jarju S."/>
            <person name="Secka A."/>
            <person name="Antonio M."/>
            <person name="Oren A."/>
            <person name="Chaudhuri R."/>
            <person name="La Ragione R.M."/>
            <person name="Hildebrand F."/>
            <person name="Pallen M.J."/>
        </authorList>
    </citation>
    <scope>NUCLEOTIDE SEQUENCE [LARGE SCALE GENOMIC DNA]</scope>
    <source>
        <strain evidence="3 4">Sa2BUA9</strain>
    </source>
</reference>
<evidence type="ECO:0000259" key="2">
    <source>
        <dbReference type="SMART" id="SM00854"/>
    </source>
</evidence>
<name>A0ABR8RAX6_9BACI</name>